<name>A0ABN8ZHQ5_RANTA</name>
<sequence>MHSSLPTEVSVQRTEYTLSLLPEGFFTERIGRDAQKGRAQLPPERNVVGASAPLAPPIGRVLVTWPRPRRKGRWENRCLGLGCLRRAVAGAFGAAGTGADVEVARARGSAATRRRGCGRGVGRTSFSGGGAHLPDAELQTDRRGGRAPLVRTGIAGPKLVSFRSWALRTAAARPGAGGRPPGPLG</sequence>
<feature type="region of interest" description="Disordered" evidence="1">
    <location>
        <begin position="114"/>
        <end position="137"/>
    </location>
</feature>
<proteinExistence type="predicted"/>
<evidence type="ECO:0000313" key="3">
    <source>
        <dbReference type="Proteomes" id="UP001176941"/>
    </source>
</evidence>
<accession>A0ABN8ZHQ5</accession>
<dbReference type="Proteomes" id="UP001176941">
    <property type="component" value="Chromosome 33"/>
</dbReference>
<organism evidence="2 3">
    <name type="scientific">Rangifer tarandus platyrhynchus</name>
    <name type="common">Svalbard reindeer</name>
    <dbReference type="NCBI Taxonomy" id="3082113"/>
    <lineage>
        <taxon>Eukaryota</taxon>
        <taxon>Metazoa</taxon>
        <taxon>Chordata</taxon>
        <taxon>Craniata</taxon>
        <taxon>Vertebrata</taxon>
        <taxon>Euteleostomi</taxon>
        <taxon>Mammalia</taxon>
        <taxon>Eutheria</taxon>
        <taxon>Laurasiatheria</taxon>
        <taxon>Artiodactyla</taxon>
        <taxon>Ruminantia</taxon>
        <taxon>Pecora</taxon>
        <taxon>Cervidae</taxon>
        <taxon>Odocoileinae</taxon>
        <taxon>Rangifer</taxon>
    </lineage>
</organism>
<gene>
    <name evidence="2" type="ORF">MRATA1EN1_LOCUS22414</name>
</gene>
<reference evidence="2" key="1">
    <citation type="submission" date="2023-04" db="EMBL/GenBank/DDBJ databases">
        <authorList>
            <consortium name="ELIXIR-Norway"/>
        </authorList>
    </citation>
    <scope>NUCLEOTIDE SEQUENCE [LARGE SCALE GENOMIC DNA]</scope>
</reference>
<evidence type="ECO:0000256" key="1">
    <source>
        <dbReference type="SAM" id="MobiDB-lite"/>
    </source>
</evidence>
<protein>
    <submittedName>
        <fullName evidence="2">Uncharacterized protein</fullName>
    </submittedName>
</protein>
<keyword evidence="3" id="KW-1185">Reference proteome</keyword>
<dbReference type="EMBL" id="OX459969">
    <property type="protein sequence ID" value="CAI9173452.1"/>
    <property type="molecule type" value="Genomic_DNA"/>
</dbReference>
<evidence type="ECO:0000313" key="2">
    <source>
        <dbReference type="EMBL" id="CAI9173452.1"/>
    </source>
</evidence>